<organism evidence="1 2">
    <name type="scientific">Hymenobacter glacieicola</name>
    <dbReference type="NCBI Taxonomy" id="1562124"/>
    <lineage>
        <taxon>Bacteria</taxon>
        <taxon>Pseudomonadati</taxon>
        <taxon>Bacteroidota</taxon>
        <taxon>Cytophagia</taxon>
        <taxon>Cytophagales</taxon>
        <taxon>Hymenobacteraceae</taxon>
        <taxon>Hymenobacter</taxon>
    </lineage>
</organism>
<accession>A0ABQ1WIY3</accession>
<dbReference type="EMBL" id="BMGS01000001">
    <property type="protein sequence ID" value="GGG31519.1"/>
    <property type="molecule type" value="Genomic_DNA"/>
</dbReference>
<evidence type="ECO:0000313" key="2">
    <source>
        <dbReference type="Proteomes" id="UP000601361"/>
    </source>
</evidence>
<name>A0ABQ1WIY3_9BACT</name>
<comment type="caution">
    <text evidence="1">The sequence shown here is derived from an EMBL/GenBank/DDBJ whole genome shotgun (WGS) entry which is preliminary data.</text>
</comment>
<proteinExistence type="predicted"/>
<evidence type="ECO:0008006" key="3">
    <source>
        <dbReference type="Google" id="ProtNLM"/>
    </source>
</evidence>
<protein>
    <recommendedName>
        <fullName evidence="3">DUF4296 domain-containing protein</fullName>
    </recommendedName>
</protein>
<evidence type="ECO:0000313" key="1">
    <source>
        <dbReference type="EMBL" id="GGG31519.1"/>
    </source>
</evidence>
<gene>
    <name evidence="1" type="ORF">GCM10011378_05140</name>
</gene>
<reference evidence="2" key="1">
    <citation type="journal article" date="2019" name="Int. J. Syst. Evol. Microbiol.">
        <title>The Global Catalogue of Microorganisms (GCM) 10K type strain sequencing project: providing services to taxonomists for standard genome sequencing and annotation.</title>
        <authorList>
            <consortium name="The Broad Institute Genomics Platform"/>
            <consortium name="The Broad Institute Genome Sequencing Center for Infectious Disease"/>
            <person name="Wu L."/>
            <person name="Ma J."/>
        </authorList>
    </citation>
    <scope>NUCLEOTIDE SEQUENCE [LARGE SCALE GENOMIC DNA]</scope>
    <source>
        <strain evidence="2">CGMCC 1.12990</strain>
    </source>
</reference>
<keyword evidence="2" id="KW-1185">Reference proteome</keyword>
<sequence length="113" mass="13356">MLTYIHDYVAYSRELFTTTTDTAAIRVARRMVAEMTPRRDSVAVEMYSWLIVLSEKQRQQAQRRLTASQVWADMNAMPRSPEFKRFYRRVEENPQLAEAVIQLEQAELTKLKQ</sequence>
<dbReference type="Proteomes" id="UP000601361">
    <property type="component" value="Unassembled WGS sequence"/>
</dbReference>